<keyword evidence="4 7" id="KW-0812">Transmembrane</keyword>
<dbReference type="InterPro" id="IPR017850">
    <property type="entry name" value="Alkaline_phosphatase_core_sf"/>
</dbReference>
<dbReference type="Pfam" id="PF00884">
    <property type="entry name" value="Sulfatase"/>
    <property type="match status" value="1"/>
</dbReference>
<dbReference type="RefSeq" id="WP_016183082.1">
    <property type="nucleotide sequence ID" value="NZ_KB890298.1"/>
</dbReference>
<sequence>MLIFPLLLMVILYFQNMFGLRGVARISSSVYWGVGAFLISTFFVRLNNSKLTFGDVIGFVPSQNIELTYFIFIIVTGVIYLLVYLLHNQFEIIDNFRLKISEKILCSVLVICYGLALLLIYSANWAMNHFKGIAIDQIIYTLTQPLDGTDSSQIDSFIFGPVIGVFVTLFITTALVYSLVRVSKSINRFLIFRKIRYRKLFLTILSSVLLIAGFLISVNEIGYAEVKAYFFEKTKIYETNYVNPKQVKVTFPEQKRNLIYIFLESMESTYVSKELGGAEKQNLLPNFSQMIENNQAINFSNTDKIGGALPITTTSFTVGGMVAQTAGLPVKVSLGADSQTELGNEANNYGSEASSFLPGAYSIGEILAKEGYTNTLMLGSDVNFSGRAKYFTEHGNYRLLDYNTAKQQQWIPDDYYVWWGYEDEKLLENAKNVLTETASTGQPFNFTMLTADTHFEDGYMSADTPRLFKDQYANVIHFSDQMLAEFIAWIQQQPFYENTTIVISGDHLSMDQDFFDNVPSNYQRTIFNTIINSPIQPVNSKNRKFTTFDMYPTTLAALGATIEGNQLGFGVNLFSDQQTLPEKLGYKYFNQEMSKRSKYYDEKLLKKQEALSSSTK</sequence>
<dbReference type="Proteomes" id="UP000014113">
    <property type="component" value="Unassembled WGS sequence"/>
</dbReference>
<evidence type="ECO:0000256" key="6">
    <source>
        <dbReference type="ARBA" id="ARBA00023136"/>
    </source>
</evidence>
<dbReference type="eggNOG" id="COG1368">
    <property type="taxonomic scope" value="Bacteria"/>
</dbReference>
<keyword evidence="5 7" id="KW-1133">Transmembrane helix</keyword>
<dbReference type="InterPro" id="IPR000917">
    <property type="entry name" value="Sulfatase_N"/>
</dbReference>
<feature type="transmembrane region" description="Helical" evidence="7">
    <location>
        <begin position="6"/>
        <end position="23"/>
    </location>
</feature>
<feature type="transmembrane region" description="Helical" evidence="7">
    <location>
        <begin position="67"/>
        <end position="85"/>
    </location>
</feature>
<keyword evidence="3" id="KW-1003">Cell membrane</keyword>
<evidence type="ECO:0000313" key="10">
    <source>
        <dbReference type="Proteomes" id="UP000014113"/>
    </source>
</evidence>
<dbReference type="PANTHER" id="PTHR47371:SF3">
    <property type="entry name" value="PHOSPHOGLYCEROL TRANSFERASE I"/>
    <property type="match status" value="1"/>
</dbReference>
<evidence type="ECO:0000256" key="4">
    <source>
        <dbReference type="ARBA" id="ARBA00022692"/>
    </source>
</evidence>
<feature type="transmembrane region" description="Helical" evidence="7">
    <location>
        <begin position="30"/>
        <end position="47"/>
    </location>
</feature>
<evidence type="ECO:0000259" key="8">
    <source>
        <dbReference type="Pfam" id="PF00884"/>
    </source>
</evidence>
<dbReference type="CDD" id="cd16015">
    <property type="entry name" value="LTA_synthase"/>
    <property type="match status" value="1"/>
</dbReference>
<proteinExistence type="predicted"/>
<evidence type="ECO:0000256" key="2">
    <source>
        <dbReference type="ARBA" id="ARBA00004936"/>
    </source>
</evidence>
<evidence type="ECO:0000313" key="9">
    <source>
        <dbReference type="EMBL" id="EOW87621.1"/>
    </source>
</evidence>
<dbReference type="STRING" id="1121865.OMW_00921"/>
<dbReference type="PATRIC" id="fig|1121865.3.peg.907"/>
<dbReference type="OrthoDB" id="9760224at2"/>
<dbReference type="EMBL" id="ASWJ01000002">
    <property type="protein sequence ID" value="EOW87621.1"/>
    <property type="molecule type" value="Genomic_DNA"/>
</dbReference>
<feature type="transmembrane region" description="Helical" evidence="7">
    <location>
        <begin position="105"/>
        <end position="123"/>
    </location>
</feature>
<reference evidence="9 10" key="1">
    <citation type="submission" date="2013-03" db="EMBL/GenBank/DDBJ databases">
        <title>The Genome Sequence of Enterococcus columbae ATCC_51263 (PacBio/Illumina hybrid assembly).</title>
        <authorList>
            <consortium name="The Broad Institute Genomics Platform"/>
            <consortium name="The Broad Institute Genome Sequencing Center for Infectious Disease"/>
            <person name="Earl A."/>
            <person name="Russ C."/>
            <person name="Gilmore M."/>
            <person name="Surin D."/>
            <person name="Walker B."/>
            <person name="Young S."/>
            <person name="Zeng Q."/>
            <person name="Gargeya S."/>
            <person name="Fitzgerald M."/>
            <person name="Haas B."/>
            <person name="Abouelleil A."/>
            <person name="Allen A.W."/>
            <person name="Alvarado L."/>
            <person name="Arachchi H.M."/>
            <person name="Berlin A.M."/>
            <person name="Chapman S.B."/>
            <person name="Gainer-Dewar J."/>
            <person name="Goldberg J."/>
            <person name="Griggs A."/>
            <person name="Gujja S."/>
            <person name="Hansen M."/>
            <person name="Howarth C."/>
            <person name="Imamovic A."/>
            <person name="Ireland A."/>
            <person name="Larimer J."/>
            <person name="McCowan C."/>
            <person name="Murphy C."/>
            <person name="Pearson M."/>
            <person name="Poon T.W."/>
            <person name="Priest M."/>
            <person name="Roberts A."/>
            <person name="Saif S."/>
            <person name="Shea T."/>
            <person name="Sisk P."/>
            <person name="Sykes S."/>
            <person name="Wortman J."/>
            <person name="Nusbaum C."/>
            <person name="Birren B."/>
        </authorList>
    </citation>
    <scope>NUCLEOTIDE SEQUENCE [LARGE SCALE GENOMIC DNA]</scope>
    <source>
        <strain evidence="9 10">ATCC 51263</strain>
    </source>
</reference>
<comment type="caution">
    <text evidence="9">The sequence shown here is derived from an EMBL/GenBank/DDBJ whole genome shotgun (WGS) entry which is preliminary data.</text>
</comment>
<feature type="transmembrane region" description="Helical" evidence="7">
    <location>
        <begin position="200"/>
        <end position="218"/>
    </location>
</feature>
<keyword evidence="6 7" id="KW-0472">Membrane</keyword>
<dbReference type="AlphaFoldDB" id="S1P5H6"/>
<protein>
    <recommendedName>
        <fullName evidence="8">Sulfatase N-terminal domain-containing protein</fullName>
    </recommendedName>
</protein>
<organism evidence="9 10">
    <name type="scientific">Enterococcus columbae DSM 7374 = ATCC 51263</name>
    <dbReference type="NCBI Taxonomy" id="1121865"/>
    <lineage>
        <taxon>Bacteria</taxon>
        <taxon>Bacillati</taxon>
        <taxon>Bacillota</taxon>
        <taxon>Bacilli</taxon>
        <taxon>Lactobacillales</taxon>
        <taxon>Enterococcaceae</taxon>
        <taxon>Enterococcus</taxon>
    </lineage>
</organism>
<keyword evidence="10" id="KW-1185">Reference proteome</keyword>
<evidence type="ECO:0000256" key="1">
    <source>
        <dbReference type="ARBA" id="ARBA00004651"/>
    </source>
</evidence>
<dbReference type="Gene3D" id="3.40.720.10">
    <property type="entry name" value="Alkaline Phosphatase, subunit A"/>
    <property type="match status" value="1"/>
</dbReference>
<evidence type="ECO:0000256" key="5">
    <source>
        <dbReference type="ARBA" id="ARBA00022989"/>
    </source>
</evidence>
<evidence type="ECO:0000256" key="7">
    <source>
        <dbReference type="SAM" id="Phobius"/>
    </source>
</evidence>
<comment type="pathway">
    <text evidence="2">Cell wall biogenesis; lipoteichoic acid biosynthesis.</text>
</comment>
<dbReference type="GO" id="GO:0005886">
    <property type="term" value="C:plasma membrane"/>
    <property type="evidence" value="ECO:0007669"/>
    <property type="project" value="UniProtKB-SubCell"/>
</dbReference>
<evidence type="ECO:0000256" key="3">
    <source>
        <dbReference type="ARBA" id="ARBA00022475"/>
    </source>
</evidence>
<name>S1P5H6_9ENTE</name>
<accession>S1P5H6</accession>
<gene>
    <name evidence="9" type="ORF">I568_00286</name>
</gene>
<feature type="transmembrane region" description="Helical" evidence="7">
    <location>
        <begin position="157"/>
        <end position="180"/>
    </location>
</feature>
<dbReference type="SUPFAM" id="SSF53649">
    <property type="entry name" value="Alkaline phosphatase-like"/>
    <property type="match status" value="1"/>
</dbReference>
<dbReference type="InterPro" id="IPR050448">
    <property type="entry name" value="OpgB/LTA_synthase_biosynth"/>
</dbReference>
<feature type="domain" description="Sulfatase N-terminal" evidence="8">
    <location>
        <begin position="257"/>
        <end position="559"/>
    </location>
</feature>
<dbReference type="PANTHER" id="PTHR47371">
    <property type="entry name" value="LIPOTEICHOIC ACID SYNTHASE"/>
    <property type="match status" value="1"/>
</dbReference>
<comment type="subcellular location">
    <subcellularLocation>
        <location evidence="1">Cell membrane</location>
        <topology evidence="1">Multi-pass membrane protein</topology>
    </subcellularLocation>
</comment>